<evidence type="ECO:0000256" key="1">
    <source>
        <dbReference type="SAM" id="MobiDB-lite"/>
    </source>
</evidence>
<dbReference type="AlphaFoldDB" id="A0A9D5HIX2"/>
<evidence type="ECO:0008006" key="4">
    <source>
        <dbReference type="Google" id="ProtNLM"/>
    </source>
</evidence>
<dbReference type="PANTHER" id="PTHR21780">
    <property type="entry name" value="TRANSMEMBRANE PROTEIN 209"/>
    <property type="match status" value="1"/>
</dbReference>
<dbReference type="InterPro" id="IPR019176">
    <property type="entry name" value="Cytochrome_B561-rel"/>
</dbReference>
<proteinExistence type="predicted"/>
<reference evidence="2" key="1">
    <citation type="submission" date="2021-03" db="EMBL/GenBank/DDBJ databases">
        <authorList>
            <person name="Li Z."/>
            <person name="Yang C."/>
        </authorList>
    </citation>
    <scope>NUCLEOTIDE SEQUENCE</scope>
    <source>
        <strain evidence="2">Dzin_1.0</strain>
        <tissue evidence="2">Leaf</tissue>
    </source>
</reference>
<dbReference type="GO" id="GO:0016020">
    <property type="term" value="C:membrane"/>
    <property type="evidence" value="ECO:0007669"/>
    <property type="project" value="TreeGrafter"/>
</dbReference>
<accession>A0A9D5HIX2</accession>
<organism evidence="2 3">
    <name type="scientific">Dioscorea zingiberensis</name>
    <dbReference type="NCBI Taxonomy" id="325984"/>
    <lineage>
        <taxon>Eukaryota</taxon>
        <taxon>Viridiplantae</taxon>
        <taxon>Streptophyta</taxon>
        <taxon>Embryophyta</taxon>
        <taxon>Tracheophyta</taxon>
        <taxon>Spermatophyta</taxon>
        <taxon>Magnoliopsida</taxon>
        <taxon>Liliopsida</taxon>
        <taxon>Dioscoreales</taxon>
        <taxon>Dioscoreaceae</taxon>
        <taxon>Dioscorea</taxon>
    </lineage>
</organism>
<evidence type="ECO:0000313" key="3">
    <source>
        <dbReference type="Proteomes" id="UP001085076"/>
    </source>
</evidence>
<sequence length="660" mass="71749">MEADRSPLTPSRSSSSSSKKAKFTVYQNPNFSAALTASSLRPSASALLLFSSSALASAISFLALSSMEESLIHSLEAIRVSKTGAFFLSKSLRTALALVFITTLTAFLRALALRNGGAPTKRARDHQKKLSERQLNLLGIKQKPCERTDGEVVKKHPKSRPFSSEPLVPIRKSGFSYTPTRSSLVGLEQHLASSGKKLPAMSSVSPPAPLHSQYIPSPSTPWSKGSAKGIQTEALFEQFLANVDEKYCESAVKTATATPPATIRGFGIASPSSIASSAAASGTTRSTPLRPVRISNQKYSTPPKKGEGELPPPMTVEQSIEAFQHFGVYPQIEQWRDRLRQWFSSMLLNPLHEKIETSHIQVMQAAARVGISITVSQVGSDILSTTVPVNVSPIDGAKEWKPTFTLDEDGLLHQLWASLLQVRDASALQSPVAGLQQPQPNPILPFIQACVDAISEHQRLNTLMKGELIRGLLPLSSVRSDYTVQRVRELAEGTCIKNYQCLGNVDSYDKAGKKYTGELPTDSHLLLYLFSAFLDHPKWMLHVDPASYSGAQSSKNPLFLGVLPPKERFPEKYVAIISGVPSVIHPGACILAVGKSTPPTFALYWDKKLQFSLQGRTALWDAILLLCHRIKVGYGAVVRGVHLGSSAFNILSVLDSEDES</sequence>
<dbReference type="Pfam" id="PF09786">
    <property type="entry name" value="CytochromB561_N"/>
    <property type="match status" value="1"/>
</dbReference>
<gene>
    <name evidence="2" type="ORF">J5N97_013700</name>
</gene>
<dbReference type="OrthoDB" id="509821at2759"/>
<dbReference type="PANTHER" id="PTHR21780:SF0">
    <property type="entry name" value="TRANSMEMBRANE PROTEIN 209"/>
    <property type="match status" value="1"/>
</dbReference>
<feature type="region of interest" description="Disordered" evidence="1">
    <location>
        <begin position="278"/>
        <end position="310"/>
    </location>
</feature>
<evidence type="ECO:0000313" key="2">
    <source>
        <dbReference type="EMBL" id="KAJ0978226.1"/>
    </source>
</evidence>
<feature type="region of interest" description="Disordered" evidence="1">
    <location>
        <begin position="1"/>
        <end position="21"/>
    </location>
</feature>
<dbReference type="EMBL" id="JAGGNH010000003">
    <property type="protein sequence ID" value="KAJ0978226.1"/>
    <property type="molecule type" value="Genomic_DNA"/>
</dbReference>
<protein>
    <recommendedName>
        <fullName evidence="4">Transmembrane protein 209</fullName>
    </recommendedName>
</protein>
<dbReference type="Proteomes" id="UP001085076">
    <property type="component" value="Miscellaneous, Linkage group lg03"/>
</dbReference>
<comment type="caution">
    <text evidence="2">The sequence shown here is derived from an EMBL/GenBank/DDBJ whole genome shotgun (WGS) entry which is preliminary data.</text>
</comment>
<reference evidence="2" key="2">
    <citation type="journal article" date="2022" name="Hortic Res">
        <title>The genome of Dioscorea zingiberensis sheds light on the biosynthesis, origin and evolution of the medicinally important diosgenin saponins.</title>
        <authorList>
            <person name="Li Y."/>
            <person name="Tan C."/>
            <person name="Li Z."/>
            <person name="Guo J."/>
            <person name="Li S."/>
            <person name="Chen X."/>
            <person name="Wang C."/>
            <person name="Dai X."/>
            <person name="Yang H."/>
            <person name="Song W."/>
            <person name="Hou L."/>
            <person name="Xu J."/>
            <person name="Tong Z."/>
            <person name="Xu A."/>
            <person name="Yuan X."/>
            <person name="Wang W."/>
            <person name="Yang Q."/>
            <person name="Chen L."/>
            <person name="Sun Z."/>
            <person name="Wang K."/>
            <person name="Pan B."/>
            <person name="Chen J."/>
            <person name="Bao Y."/>
            <person name="Liu F."/>
            <person name="Qi X."/>
            <person name="Gang D.R."/>
            <person name="Wen J."/>
            <person name="Li J."/>
        </authorList>
    </citation>
    <scope>NUCLEOTIDE SEQUENCE</scope>
    <source>
        <strain evidence="2">Dzin_1.0</strain>
    </source>
</reference>
<name>A0A9D5HIX2_9LILI</name>
<keyword evidence="3" id="KW-1185">Reference proteome</keyword>